<dbReference type="NCBIfam" id="TIGR00050">
    <property type="entry name" value="rRNA_methyl_1"/>
    <property type="match status" value="1"/>
</dbReference>
<protein>
    <recommendedName>
        <fullName evidence="5">tRNA (cytidine/uridine-2'-O-)-methyltransferase TrmJ</fullName>
        <ecNumber evidence="5">2.1.1.200</ecNumber>
    </recommendedName>
    <alternativeName>
        <fullName evidence="5">tRNA (cytidine(32)/uridine(32)-2'-O)-methyltransferase</fullName>
    </alternativeName>
    <alternativeName>
        <fullName evidence="5">tRNA Cm32/Um32 methyltransferase</fullName>
    </alternativeName>
</protein>
<comment type="catalytic activity">
    <reaction evidence="5">
        <text>cytidine(32) in tRNA + S-adenosyl-L-methionine = 2'-O-methylcytidine(32) in tRNA + S-adenosyl-L-homocysteine + H(+)</text>
        <dbReference type="Rhea" id="RHEA:42932"/>
        <dbReference type="Rhea" id="RHEA-COMP:10288"/>
        <dbReference type="Rhea" id="RHEA-COMP:10289"/>
        <dbReference type="ChEBI" id="CHEBI:15378"/>
        <dbReference type="ChEBI" id="CHEBI:57856"/>
        <dbReference type="ChEBI" id="CHEBI:59789"/>
        <dbReference type="ChEBI" id="CHEBI:74495"/>
        <dbReference type="ChEBI" id="CHEBI:82748"/>
        <dbReference type="EC" id="2.1.1.200"/>
    </reaction>
</comment>
<comment type="catalytic activity">
    <reaction evidence="5">
        <text>uridine(32) in tRNA + S-adenosyl-L-methionine = 2'-O-methyluridine(32) in tRNA + S-adenosyl-L-homocysteine + H(+)</text>
        <dbReference type="Rhea" id="RHEA:42936"/>
        <dbReference type="Rhea" id="RHEA-COMP:10107"/>
        <dbReference type="Rhea" id="RHEA-COMP:10290"/>
        <dbReference type="ChEBI" id="CHEBI:15378"/>
        <dbReference type="ChEBI" id="CHEBI:57856"/>
        <dbReference type="ChEBI" id="CHEBI:59789"/>
        <dbReference type="ChEBI" id="CHEBI:65315"/>
        <dbReference type="ChEBI" id="CHEBI:74478"/>
        <dbReference type="EC" id="2.1.1.200"/>
    </reaction>
</comment>
<dbReference type="PANTHER" id="PTHR42786:SF7">
    <property type="entry name" value="TRNA_RRNA METHYLTRANSFERASE SPOU TYPE DOMAIN-CONTAINING PROTEIN"/>
    <property type="match status" value="1"/>
</dbReference>
<dbReference type="GO" id="GO:0106339">
    <property type="term" value="F:tRNA (cytidine(32)-2'-O)-methyltransferase activity"/>
    <property type="evidence" value="ECO:0007669"/>
    <property type="project" value="RHEA"/>
</dbReference>
<dbReference type="GO" id="GO:0003723">
    <property type="term" value="F:RNA binding"/>
    <property type="evidence" value="ECO:0007669"/>
    <property type="project" value="InterPro"/>
</dbReference>
<dbReference type="AlphaFoldDB" id="A0A285RSY7"/>
<evidence type="ECO:0000256" key="4">
    <source>
        <dbReference type="ARBA" id="ARBA00022691"/>
    </source>
</evidence>
<accession>A0A285RSY7</accession>
<comment type="similarity">
    <text evidence="1">Belongs to the class IV-like SAM-binding methyltransferase superfamily. RNA methyltransferase TrmH family.</text>
</comment>
<comment type="subcellular location">
    <subcellularLocation>
        <location evidence="5">Cytoplasm</location>
    </subcellularLocation>
</comment>
<keyword evidence="5" id="KW-0819">tRNA processing</keyword>
<keyword evidence="4 5" id="KW-0949">S-adenosyl-L-methionine</keyword>
<dbReference type="EMBL" id="OBMM01000001">
    <property type="protein sequence ID" value="SOB95512.1"/>
    <property type="molecule type" value="Genomic_DNA"/>
</dbReference>
<dbReference type="InterPro" id="IPR001537">
    <property type="entry name" value="SpoU_MeTrfase"/>
</dbReference>
<dbReference type="Gene3D" id="3.40.1280.10">
    <property type="match status" value="1"/>
</dbReference>
<dbReference type="PANTHER" id="PTHR42786">
    <property type="entry name" value="TRNA/RRNA METHYLTRANSFERASE"/>
    <property type="match status" value="1"/>
</dbReference>
<dbReference type="Proteomes" id="UP000219068">
    <property type="component" value="Unassembled WGS sequence"/>
</dbReference>
<evidence type="ECO:0000256" key="5">
    <source>
        <dbReference type="RuleBase" id="RU362024"/>
    </source>
</evidence>
<gene>
    <name evidence="5" type="primary">trmJ</name>
    <name evidence="7" type="ORF">SAMN05428964_1011622</name>
</gene>
<evidence type="ECO:0000313" key="8">
    <source>
        <dbReference type="Proteomes" id="UP000219068"/>
    </source>
</evidence>
<keyword evidence="5" id="KW-0963">Cytoplasm</keyword>
<dbReference type="SUPFAM" id="SSF75217">
    <property type="entry name" value="alpha/beta knot"/>
    <property type="match status" value="1"/>
</dbReference>
<dbReference type="EC" id="2.1.1.200" evidence="5"/>
<dbReference type="GO" id="GO:0005829">
    <property type="term" value="C:cytosol"/>
    <property type="evidence" value="ECO:0007669"/>
    <property type="project" value="TreeGrafter"/>
</dbReference>
<evidence type="ECO:0000256" key="1">
    <source>
        <dbReference type="ARBA" id="ARBA00007228"/>
    </source>
</evidence>
<dbReference type="GO" id="GO:0002128">
    <property type="term" value="P:tRNA nucleoside ribose methylation"/>
    <property type="evidence" value="ECO:0007669"/>
    <property type="project" value="TreeGrafter"/>
</dbReference>
<dbReference type="InterPro" id="IPR029028">
    <property type="entry name" value="Alpha/beta_knot_MTases"/>
</dbReference>
<evidence type="ECO:0000256" key="2">
    <source>
        <dbReference type="ARBA" id="ARBA00022603"/>
    </source>
</evidence>
<dbReference type="Gene3D" id="1.10.8.590">
    <property type="match status" value="1"/>
</dbReference>
<feature type="domain" description="tRNA/rRNA methyltransferase SpoU type" evidence="6">
    <location>
        <begin position="25"/>
        <end position="175"/>
    </location>
</feature>
<evidence type="ECO:0000259" key="6">
    <source>
        <dbReference type="Pfam" id="PF00588"/>
    </source>
</evidence>
<evidence type="ECO:0000256" key="3">
    <source>
        <dbReference type="ARBA" id="ARBA00022679"/>
    </source>
</evidence>
<dbReference type="Pfam" id="PF00588">
    <property type="entry name" value="SpoU_methylase"/>
    <property type="match status" value="1"/>
</dbReference>
<organism evidence="7 8">
    <name type="scientific">Thalassospira xiamenensis</name>
    <dbReference type="NCBI Taxonomy" id="220697"/>
    <lineage>
        <taxon>Bacteria</taxon>
        <taxon>Pseudomonadati</taxon>
        <taxon>Pseudomonadota</taxon>
        <taxon>Alphaproteobacteria</taxon>
        <taxon>Rhodospirillales</taxon>
        <taxon>Thalassospiraceae</taxon>
        <taxon>Thalassospira</taxon>
    </lineage>
</organism>
<comment type="function">
    <text evidence="5">Catalyzes the formation of 2'O-methylated cytidine (Cm32) or 2'O-methylated uridine (Um32) at position 32 in tRNA.</text>
</comment>
<comment type="subunit">
    <text evidence="5">Homodimer.</text>
</comment>
<keyword evidence="2 5" id="KW-0489">Methyltransferase</keyword>
<dbReference type="GO" id="GO:0160206">
    <property type="term" value="F:tRNA (cytidine(32)/uridine(32)-2'-O)-methyltransferase activity"/>
    <property type="evidence" value="ECO:0007669"/>
    <property type="project" value="UniProtKB-EC"/>
</dbReference>
<dbReference type="PIRSF" id="PIRSF004808">
    <property type="entry name" value="LasT"/>
    <property type="match status" value="1"/>
</dbReference>
<name>A0A285RSY7_9PROT</name>
<dbReference type="RefSeq" id="WP_097051052.1">
    <property type="nucleotide sequence ID" value="NZ_JALLPZ010000001.1"/>
</dbReference>
<dbReference type="InterPro" id="IPR029026">
    <property type="entry name" value="tRNA_m1G_MTases_N"/>
</dbReference>
<reference evidence="7 8" key="1">
    <citation type="submission" date="2017-08" db="EMBL/GenBank/DDBJ databases">
        <authorList>
            <person name="de Groot N.N."/>
        </authorList>
    </citation>
    <scope>NUCLEOTIDE SEQUENCE [LARGE SCALE GENOMIC DNA]</scope>
    <source>
        <strain evidence="7 8">USBA 78</strain>
    </source>
</reference>
<dbReference type="CDD" id="cd18093">
    <property type="entry name" value="SpoU-like_TrmJ"/>
    <property type="match status" value="1"/>
</dbReference>
<dbReference type="InterPro" id="IPR004384">
    <property type="entry name" value="RNA_MeTrfase_TrmJ/LasT"/>
</dbReference>
<sequence length="263" mass="28996">MSDVADAAMPDGARPETGGIANPPVIILIEPQLGDNIGKAARAMLNCGLVDLRLVRPRDGWPNERATANASGADIVIDNTKVFEREEDALADLNRVYVTTARTRDAIKPVFTPKGLAPEMRANVSRGEKVGVLFGPERTGVRNEHISMADAVVTVPLNPGFTSLNLAQAVLLIGYEWWQAGVDVPDYQMMMNDTFPATRDELDRLFEHLEAELDNSGFFRVEAKRPNMARNIRNIFNRANLTHQEVQTLRGMIVAMRGGKFKA</sequence>
<evidence type="ECO:0000313" key="7">
    <source>
        <dbReference type="EMBL" id="SOB95512.1"/>
    </source>
</evidence>
<keyword evidence="3 7" id="KW-0808">Transferase</keyword>
<proteinExistence type="inferred from homology"/>